<accession>D0LHH4</accession>
<dbReference type="STRING" id="502025.Hoch_0195"/>
<dbReference type="EMBL" id="CP001804">
    <property type="protein sequence ID" value="ACY12836.1"/>
    <property type="molecule type" value="Genomic_DNA"/>
</dbReference>
<evidence type="ECO:0000259" key="1">
    <source>
        <dbReference type="Pfam" id="PF19998"/>
    </source>
</evidence>
<dbReference type="KEGG" id="hoh:Hoch_0195"/>
<dbReference type="AlphaFoldDB" id="D0LHH4"/>
<evidence type="ECO:0000313" key="3">
    <source>
        <dbReference type="Proteomes" id="UP000001880"/>
    </source>
</evidence>
<feature type="domain" description="FtsH ternary system" evidence="1">
    <location>
        <begin position="39"/>
        <end position="318"/>
    </location>
</feature>
<reference evidence="2 3" key="1">
    <citation type="journal article" date="2010" name="Stand. Genomic Sci.">
        <title>Complete genome sequence of Haliangium ochraceum type strain (SMP-2).</title>
        <authorList>
            <consortium name="US DOE Joint Genome Institute (JGI-PGF)"/>
            <person name="Ivanova N."/>
            <person name="Daum C."/>
            <person name="Lang E."/>
            <person name="Abt B."/>
            <person name="Kopitz M."/>
            <person name="Saunders E."/>
            <person name="Lapidus A."/>
            <person name="Lucas S."/>
            <person name="Glavina Del Rio T."/>
            <person name="Nolan M."/>
            <person name="Tice H."/>
            <person name="Copeland A."/>
            <person name="Cheng J.F."/>
            <person name="Chen F."/>
            <person name="Bruce D."/>
            <person name="Goodwin L."/>
            <person name="Pitluck S."/>
            <person name="Mavromatis K."/>
            <person name="Pati A."/>
            <person name="Mikhailova N."/>
            <person name="Chen A."/>
            <person name="Palaniappan K."/>
            <person name="Land M."/>
            <person name="Hauser L."/>
            <person name="Chang Y.J."/>
            <person name="Jeffries C.D."/>
            <person name="Detter J.C."/>
            <person name="Brettin T."/>
            <person name="Rohde M."/>
            <person name="Goker M."/>
            <person name="Bristow J."/>
            <person name="Markowitz V."/>
            <person name="Eisen J.A."/>
            <person name="Hugenholtz P."/>
            <person name="Kyrpides N.C."/>
            <person name="Klenk H.P."/>
        </authorList>
    </citation>
    <scope>NUCLEOTIDE SEQUENCE [LARGE SCALE GENOMIC DNA]</scope>
    <source>
        <strain evidence="3">DSM 14365 / CIP 107738 / JCM 11303 / AJ 13395 / SMP-2</strain>
    </source>
</reference>
<dbReference type="eggNOG" id="ENOG50347D1">
    <property type="taxonomic scope" value="Bacteria"/>
</dbReference>
<dbReference type="Pfam" id="PF19998">
    <property type="entry name" value="fvmX1"/>
    <property type="match status" value="1"/>
</dbReference>
<keyword evidence="3" id="KW-1185">Reference proteome</keyword>
<gene>
    <name evidence="2" type="ordered locus">Hoch_0195</name>
</gene>
<dbReference type="HOGENOM" id="CLU_962000_0_0_7"/>
<evidence type="ECO:0000313" key="2">
    <source>
        <dbReference type="EMBL" id="ACY12836.1"/>
    </source>
</evidence>
<name>D0LHH4_HALO1</name>
<dbReference type="Proteomes" id="UP000001880">
    <property type="component" value="Chromosome"/>
</dbReference>
<dbReference type="InterPro" id="IPR045480">
    <property type="entry name" value="fvmX1"/>
</dbReference>
<protein>
    <recommendedName>
        <fullName evidence="1">FtsH ternary system domain-containing protein</fullName>
    </recommendedName>
</protein>
<proteinExistence type="predicted"/>
<organism evidence="2 3">
    <name type="scientific">Haliangium ochraceum (strain DSM 14365 / JCM 11303 / SMP-2)</name>
    <dbReference type="NCBI Taxonomy" id="502025"/>
    <lineage>
        <taxon>Bacteria</taxon>
        <taxon>Pseudomonadati</taxon>
        <taxon>Myxococcota</taxon>
        <taxon>Polyangia</taxon>
        <taxon>Haliangiales</taxon>
        <taxon>Kofleriaceae</taxon>
        <taxon>Haliangium</taxon>
    </lineage>
</organism>
<sequence>MSLQRALWALMRWAGEPDAPASAPPAIEVAALGEVTGDAIADLAEPDEPLCALTSHLAAIQAARLGWTAPPLGDARDPGPAALWLAAAVAARTWPALCDRLLRVIPAPECAWDLLLRHAIAGPVLAWSHAQQAGDTAASGAGAAAGASGDAPWLEAVCEASPLTGVLAYPPRGQSDRCLALAADTIIAHPQGASSLAAHFATPVSPGPRALAVLTWRAHALDRLRSGDQAQREFVLDVYEHALSVHRGALFAALESARAALGSASGAALAHALATARWWQPLWHLHRSWPESLRERPYLDVPGLLAGLDLCRRAQILGASATAAVRAS</sequence>